<evidence type="ECO:0008006" key="4">
    <source>
        <dbReference type="Google" id="ProtNLM"/>
    </source>
</evidence>
<protein>
    <recommendedName>
        <fullName evidence="4">Secreted protein</fullName>
    </recommendedName>
</protein>
<dbReference type="GeneID" id="37109289"/>
<feature type="chain" id="PRO_5016425749" description="Secreted protein" evidence="1">
    <location>
        <begin position="30"/>
        <end position="81"/>
    </location>
</feature>
<dbReference type="AlphaFoldDB" id="A0A317X5Y3"/>
<keyword evidence="3" id="KW-1185">Reference proteome</keyword>
<evidence type="ECO:0000313" key="3">
    <source>
        <dbReference type="Proteomes" id="UP000246702"/>
    </source>
</evidence>
<dbReference type="RefSeq" id="XP_025469728.1">
    <property type="nucleotide sequence ID" value="XM_025607146.1"/>
</dbReference>
<proteinExistence type="predicted"/>
<accession>A0A317X5Y3</accession>
<organism evidence="2 3">
    <name type="scientific">Aspergillus sclerotioniger CBS 115572</name>
    <dbReference type="NCBI Taxonomy" id="1450535"/>
    <lineage>
        <taxon>Eukaryota</taxon>
        <taxon>Fungi</taxon>
        <taxon>Dikarya</taxon>
        <taxon>Ascomycota</taxon>
        <taxon>Pezizomycotina</taxon>
        <taxon>Eurotiomycetes</taxon>
        <taxon>Eurotiomycetidae</taxon>
        <taxon>Eurotiales</taxon>
        <taxon>Aspergillaceae</taxon>
        <taxon>Aspergillus</taxon>
        <taxon>Aspergillus subgen. Circumdati</taxon>
    </lineage>
</organism>
<comment type="caution">
    <text evidence="2">The sequence shown here is derived from an EMBL/GenBank/DDBJ whole genome shotgun (WGS) entry which is preliminary data.</text>
</comment>
<evidence type="ECO:0000313" key="2">
    <source>
        <dbReference type="EMBL" id="PWY92967.1"/>
    </source>
</evidence>
<feature type="signal peptide" evidence="1">
    <location>
        <begin position="1"/>
        <end position="29"/>
    </location>
</feature>
<sequence length="81" mass="9152">MPYILADQCPAIVMLFLLLNWLFQSYVCSRPHPTLSQVLSILRGSHQHAYQNQGQVHIAGTPSHYESGISMIHRNGSSQFE</sequence>
<dbReference type="Proteomes" id="UP000246702">
    <property type="component" value="Unassembled WGS sequence"/>
</dbReference>
<name>A0A317X5Y3_9EURO</name>
<reference evidence="2 3" key="1">
    <citation type="submission" date="2016-12" db="EMBL/GenBank/DDBJ databases">
        <title>The genomes of Aspergillus section Nigri reveals drivers in fungal speciation.</title>
        <authorList>
            <consortium name="DOE Joint Genome Institute"/>
            <person name="Vesth T.C."/>
            <person name="Nybo J."/>
            <person name="Theobald S."/>
            <person name="Brandl J."/>
            <person name="Frisvad J.C."/>
            <person name="Nielsen K.F."/>
            <person name="Lyhne E.K."/>
            <person name="Kogle M.E."/>
            <person name="Kuo A."/>
            <person name="Riley R."/>
            <person name="Clum A."/>
            <person name="Nolan M."/>
            <person name="Lipzen A."/>
            <person name="Salamov A."/>
            <person name="Henrissat B."/>
            <person name="Wiebenga A."/>
            <person name="De Vries R.P."/>
            <person name="Grigoriev I.V."/>
            <person name="Mortensen U.H."/>
            <person name="Andersen M.R."/>
            <person name="Baker S.E."/>
        </authorList>
    </citation>
    <scope>NUCLEOTIDE SEQUENCE [LARGE SCALE GENOMIC DNA]</scope>
    <source>
        <strain evidence="2 3">CBS 115572</strain>
    </source>
</reference>
<keyword evidence="1" id="KW-0732">Signal</keyword>
<evidence type="ECO:0000256" key="1">
    <source>
        <dbReference type="SAM" id="SignalP"/>
    </source>
</evidence>
<gene>
    <name evidence="2" type="ORF">BO94DRAFT_357312</name>
</gene>
<dbReference type="EMBL" id="MSFK01000007">
    <property type="protein sequence ID" value="PWY92967.1"/>
    <property type="molecule type" value="Genomic_DNA"/>
</dbReference>